<dbReference type="Gene3D" id="3.40.50.1820">
    <property type="entry name" value="alpha/beta hydrolase"/>
    <property type="match status" value="1"/>
</dbReference>
<feature type="transmembrane region" description="Helical" evidence="2">
    <location>
        <begin position="260"/>
        <end position="279"/>
    </location>
</feature>
<keyword evidence="1" id="KW-0378">Hydrolase</keyword>
<evidence type="ECO:0008006" key="4">
    <source>
        <dbReference type="Google" id="ProtNLM"/>
    </source>
</evidence>
<dbReference type="PANTHER" id="PTHR22946">
    <property type="entry name" value="DIENELACTONE HYDROLASE DOMAIN-CONTAINING PROTEIN-RELATED"/>
    <property type="match status" value="1"/>
</dbReference>
<dbReference type="InterPro" id="IPR029058">
    <property type="entry name" value="AB_hydrolase_fold"/>
</dbReference>
<sequence length="280" mass="31733">MRYNLLEYGFIVVTFDLRGHGSSLGGLEVDRSYMVEEYANSPKHGLDIDAVLDFILTKEFVDNESIGLFGFSLGGGALSFYSYFDSLDENPRIKASVAISFLGVYHRYLGVNETNPRNFLAIIGAHDEFFPPEMINLSLNLLAGNNSAEFGTLYGNFSNGTAREVYIIPDVGHTNCGSLLTTINETVKWFEQAFYGEISNKPVFQRDFIYSINENLKSFSAYGLQIVIIYFLGNAFFIKQKKKERTEEYKSLKLLIENKNPLYIYFIFIFLASIIVIGMQ</sequence>
<dbReference type="GO" id="GO:0016788">
    <property type="term" value="F:hydrolase activity, acting on ester bonds"/>
    <property type="evidence" value="ECO:0007669"/>
    <property type="project" value="UniProtKB-ARBA"/>
</dbReference>
<evidence type="ECO:0000256" key="2">
    <source>
        <dbReference type="SAM" id="Phobius"/>
    </source>
</evidence>
<gene>
    <name evidence="3" type="ORF">S01H4_06787</name>
</gene>
<keyword evidence="2" id="KW-1133">Transmembrane helix</keyword>
<dbReference type="AlphaFoldDB" id="X0YLG4"/>
<proteinExistence type="predicted"/>
<keyword evidence="2" id="KW-0472">Membrane</keyword>
<organism evidence="3">
    <name type="scientific">marine sediment metagenome</name>
    <dbReference type="NCBI Taxonomy" id="412755"/>
    <lineage>
        <taxon>unclassified sequences</taxon>
        <taxon>metagenomes</taxon>
        <taxon>ecological metagenomes</taxon>
    </lineage>
</organism>
<dbReference type="EMBL" id="BART01002141">
    <property type="protein sequence ID" value="GAG57074.1"/>
    <property type="molecule type" value="Genomic_DNA"/>
</dbReference>
<dbReference type="InterPro" id="IPR050261">
    <property type="entry name" value="FrsA_esterase"/>
</dbReference>
<comment type="caution">
    <text evidence="3">The sequence shown here is derived from an EMBL/GenBank/DDBJ whole genome shotgun (WGS) entry which is preliminary data.</text>
</comment>
<name>X0YLG4_9ZZZZ</name>
<dbReference type="SUPFAM" id="SSF53474">
    <property type="entry name" value="alpha/beta-Hydrolases"/>
    <property type="match status" value="1"/>
</dbReference>
<reference evidence="3" key="1">
    <citation type="journal article" date="2014" name="Front. Microbiol.">
        <title>High frequency of phylogenetically diverse reductive dehalogenase-homologous genes in deep subseafloor sedimentary metagenomes.</title>
        <authorList>
            <person name="Kawai M."/>
            <person name="Futagami T."/>
            <person name="Toyoda A."/>
            <person name="Takaki Y."/>
            <person name="Nishi S."/>
            <person name="Hori S."/>
            <person name="Arai W."/>
            <person name="Tsubouchi T."/>
            <person name="Morono Y."/>
            <person name="Uchiyama I."/>
            <person name="Ito T."/>
            <person name="Fujiyama A."/>
            <person name="Inagaki F."/>
            <person name="Takami H."/>
        </authorList>
    </citation>
    <scope>NUCLEOTIDE SEQUENCE</scope>
    <source>
        <strain evidence="3">Expedition CK06-06</strain>
    </source>
</reference>
<feature type="transmembrane region" description="Helical" evidence="2">
    <location>
        <begin position="219"/>
        <end position="239"/>
    </location>
</feature>
<dbReference type="PANTHER" id="PTHR22946:SF9">
    <property type="entry name" value="POLYKETIDE TRANSFERASE AF380"/>
    <property type="match status" value="1"/>
</dbReference>
<protein>
    <recommendedName>
        <fullName evidence="4">Serine aminopeptidase S33 domain-containing protein</fullName>
    </recommendedName>
</protein>
<feature type="non-terminal residue" evidence="3">
    <location>
        <position position="280"/>
    </location>
</feature>
<keyword evidence="2" id="KW-0812">Transmembrane</keyword>
<evidence type="ECO:0000256" key="1">
    <source>
        <dbReference type="ARBA" id="ARBA00022801"/>
    </source>
</evidence>
<evidence type="ECO:0000313" key="3">
    <source>
        <dbReference type="EMBL" id="GAG57074.1"/>
    </source>
</evidence>
<accession>X0YLG4</accession>